<evidence type="ECO:0000313" key="2">
    <source>
        <dbReference type="Proteomes" id="UP000218615"/>
    </source>
</evidence>
<sequence>MLNQAALEGKFADGQSHHEVIERGQKFESEGGDEFWGRLGHGFTNRNCKILF</sequence>
<gene>
    <name evidence="1" type="ORF">MNV_790034</name>
</gene>
<proteinExistence type="predicted"/>
<organism evidence="1 2">
    <name type="scientific">Candidatus Methanoperedens nitratireducens</name>
    <dbReference type="NCBI Taxonomy" id="1392998"/>
    <lineage>
        <taxon>Archaea</taxon>
        <taxon>Methanobacteriati</taxon>
        <taxon>Methanobacteriota</taxon>
        <taxon>Stenosarchaea group</taxon>
        <taxon>Methanomicrobia</taxon>
        <taxon>Methanosarcinales</taxon>
        <taxon>ANME-2 cluster</taxon>
        <taxon>Candidatus Methanoperedentaceae</taxon>
        <taxon>Candidatus Methanoperedens</taxon>
    </lineage>
</organism>
<protein>
    <submittedName>
        <fullName evidence="1">Uncharacterized protein</fullName>
    </submittedName>
</protein>
<evidence type="ECO:0000313" key="1">
    <source>
        <dbReference type="EMBL" id="SNQ62589.1"/>
    </source>
</evidence>
<dbReference type="EMBL" id="FZMP01000228">
    <property type="protein sequence ID" value="SNQ62589.1"/>
    <property type="molecule type" value="Genomic_DNA"/>
</dbReference>
<dbReference type="AlphaFoldDB" id="A0A284VTQ2"/>
<reference evidence="2" key="1">
    <citation type="submission" date="2017-06" db="EMBL/GenBank/DDBJ databases">
        <authorList>
            <person name="Cremers G."/>
        </authorList>
    </citation>
    <scope>NUCLEOTIDE SEQUENCE [LARGE SCALE GENOMIC DNA]</scope>
</reference>
<keyword evidence="2" id="KW-1185">Reference proteome</keyword>
<name>A0A284VTQ2_9EURY</name>
<dbReference type="Proteomes" id="UP000218615">
    <property type="component" value="Unassembled WGS sequence"/>
</dbReference>
<accession>A0A284VTQ2</accession>